<dbReference type="Proteomes" id="UP001497680">
    <property type="component" value="Unassembled WGS sequence"/>
</dbReference>
<reference evidence="1 2" key="1">
    <citation type="journal article" date="2022" name="New Phytol.">
        <title>Ecological generalism drives hyperdiversity of secondary metabolite gene clusters in xylarialean endophytes.</title>
        <authorList>
            <person name="Franco M.E.E."/>
            <person name="Wisecaver J.H."/>
            <person name="Arnold A.E."/>
            <person name="Ju Y.M."/>
            <person name="Slot J.C."/>
            <person name="Ahrendt S."/>
            <person name="Moore L.P."/>
            <person name="Eastman K.E."/>
            <person name="Scott K."/>
            <person name="Konkel Z."/>
            <person name="Mondo S.J."/>
            <person name="Kuo A."/>
            <person name="Hayes R.D."/>
            <person name="Haridas S."/>
            <person name="Andreopoulos B."/>
            <person name="Riley R."/>
            <person name="LaButti K."/>
            <person name="Pangilinan J."/>
            <person name="Lipzen A."/>
            <person name="Amirebrahimi M."/>
            <person name="Yan J."/>
            <person name="Adam C."/>
            <person name="Keymanesh K."/>
            <person name="Ng V."/>
            <person name="Louie K."/>
            <person name="Northen T."/>
            <person name="Drula E."/>
            <person name="Henrissat B."/>
            <person name="Hsieh H.M."/>
            <person name="Youens-Clark K."/>
            <person name="Lutzoni F."/>
            <person name="Miadlikowska J."/>
            <person name="Eastwood D.C."/>
            <person name="Hamelin R.C."/>
            <person name="Grigoriev I.V."/>
            <person name="U'Ren J.M."/>
        </authorList>
    </citation>
    <scope>NUCLEOTIDE SEQUENCE [LARGE SCALE GENOMIC DNA]</scope>
    <source>
        <strain evidence="1 2">ER1909</strain>
    </source>
</reference>
<keyword evidence="2" id="KW-1185">Reference proteome</keyword>
<gene>
    <name evidence="1" type="ORF">F4821DRAFT_262164</name>
</gene>
<evidence type="ECO:0000313" key="2">
    <source>
        <dbReference type="Proteomes" id="UP001497680"/>
    </source>
</evidence>
<accession>A0ACC0CV17</accession>
<comment type="caution">
    <text evidence="1">The sequence shown here is derived from an EMBL/GenBank/DDBJ whole genome shotgun (WGS) entry which is preliminary data.</text>
</comment>
<sequence length="162" mass="19179">MSAEAQFDSIEAEAVILSTMSRWSVEAFIRKADEFIRELNTEMGLFPASSIPDLSNMLDKTQGYKSQAEYRLSEIQAEETLKQEQEDARREDEEHEALMKEIQKEYDDKEKELDEQRTMLDQERTELEEERTRLKEEEERNREHLRIISELIARDQAGSQPY</sequence>
<evidence type="ECO:0000313" key="1">
    <source>
        <dbReference type="EMBL" id="KAI6084239.1"/>
    </source>
</evidence>
<dbReference type="EMBL" id="MU394340">
    <property type="protein sequence ID" value="KAI6084239.1"/>
    <property type="molecule type" value="Genomic_DNA"/>
</dbReference>
<protein>
    <submittedName>
        <fullName evidence="1">Uncharacterized protein</fullName>
    </submittedName>
</protein>
<name>A0ACC0CV17_9PEZI</name>
<organism evidence="1 2">
    <name type="scientific">Hypoxylon rubiginosum</name>
    <dbReference type="NCBI Taxonomy" id="110542"/>
    <lineage>
        <taxon>Eukaryota</taxon>
        <taxon>Fungi</taxon>
        <taxon>Dikarya</taxon>
        <taxon>Ascomycota</taxon>
        <taxon>Pezizomycotina</taxon>
        <taxon>Sordariomycetes</taxon>
        <taxon>Xylariomycetidae</taxon>
        <taxon>Xylariales</taxon>
        <taxon>Hypoxylaceae</taxon>
        <taxon>Hypoxylon</taxon>
    </lineage>
</organism>
<proteinExistence type="predicted"/>